<dbReference type="InterPro" id="IPR002081">
    <property type="entry name" value="Cryptochrome/DNA_photolyase_1"/>
</dbReference>
<dbReference type="PANTHER" id="PTHR11455">
    <property type="entry name" value="CRYPTOCHROME"/>
    <property type="match status" value="1"/>
</dbReference>
<dbReference type="PRINTS" id="PR00147">
    <property type="entry name" value="DNAPHOTLYASE"/>
</dbReference>
<keyword evidence="8" id="KW-1185">Reference proteome</keyword>
<feature type="binding site" evidence="4">
    <location>
        <position position="259"/>
    </location>
    <ligand>
        <name>FAD</name>
        <dbReference type="ChEBI" id="CHEBI:57692"/>
    </ligand>
</feature>
<dbReference type="Gene3D" id="3.40.50.620">
    <property type="entry name" value="HUPs"/>
    <property type="match status" value="1"/>
</dbReference>
<protein>
    <submittedName>
        <fullName evidence="7">Cryptochrome/deoxyribodipyrimidine photolyase family protein</fullName>
    </submittedName>
</protein>
<comment type="cofactor">
    <cofactor evidence="4">
        <name>FAD</name>
        <dbReference type="ChEBI" id="CHEBI:57692"/>
    </cofactor>
    <text evidence="4">Binds 1 FAD per subunit.</text>
</comment>
<dbReference type="PROSITE" id="PS51645">
    <property type="entry name" value="PHR_CRY_ALPHA_BETA"/>
    <property type="match status" value="1"/>
</dbReference>
<evidence type="ECO:0000313" key="8">
    <source>
        <dbReference type="Proteomes" id="UP001224775"/>
    </source>
</evidence>
<evidence type="ECO:0000256" key="2">
    <source>
        <dbReference type="ARBA" id="ARBA00022630"/>
    </source>
</evidence>
<name>A0AAD8XYA4_9STRA</name>
<evidence type="ECO:0000313" key="7">
    <source>
        <dbReference type="EMBL" id="KAK1736119.1"/>
    </source>
</evidence>
<sequence length="703" mass="79377">MSKQPPAAAGTPIDVVWLKKDVRLHDHGPLLSIAQSNRQCIILYLYEPDQLSEKTVHGSHVAFVNEGLVDLDLRLSSGNSEPTATNSDIQGDIYEHKFQCITVCHAGAAFTLRSIHKQRPINQILCHMESSHLKSFARDKAVRRWCRHEQIPIREMNQTGVTRCLSDRDDFTTKFNKFLGQPIHATPTKMQLDELRARLVKIEGDGIELHGRCHSPMKPSDMQEIASEFRCDRVQRQHGGETKAMEYFRSFLSSRGANYSTGISSPNSSWTTGSRLSPYLTWGHISLRYVIVITKQKQEELRATKKKAPSTPSPWLRSLASFQSRMHWRSHFIQKLESQPSLEKQDQCLAFSHLRRQPDDFNEKYFEAWCQGRTGFPFVDACMRSLIHTGWLNFRMRAMLVSFATYNLWLDWKKIAGHLARLFLDYEPGIHYPQLQMQAGTTGINAMRVYNVTKQGKDQDPSGVFIKKYVPELATVPDEYIHEPHKMPASLQKKCGVVIGDGKGGNEKKSIGFFQTQQSTTILSTKECICYPSPIVDEKITAKSAKDKLSAVRKQDSTKREAEQVYLKHGSRRTNGDRDGAKPKALNSASKRIKVDNAQQSLMKSWSQSQNGGASNEKQEQAKLPAGQTSDCSDMKLLHSTENPVSASSVSKSPLITSLFSKQNNANKHAEQKKKEWNCKTCTFLNDKPLGLVCTMCGSVRAN</sequence>
<feature type="binding site" evidence="4">
    <location>
        <position position="322"/>
    </location>
    <ligand>
        <name>FAD</name>
        <dbReference type="ChEBI" id="CHEBI:57692"/>
    </ligand>
</feature>
<dbReference type="InterPro" id="IPR036155">
    <property type="entry name" value="Crypto/Photolyase_N_sf"/>
</dbReference>
<dbReference type="GO" id="GO:0071949">
    <property type="term" value="F:FAD binding"/>
    <property type="evidence" value="ECO:0007669"/>
    <property type="project" value="TreeGrafter"/>
</dbReference>
<dbReference type="InterPro" id="IPR006050">
    <property type="entry name" value="DNA_photolyase_N"/>
</dbReference>
<dbReference type="AlphaFoldDB" id="A0AAD8XYA4"/>
<dbReference type="Gene3D" id="1.25.40.80">
    <property type="match status" value="1"/>
</dbReference>
<gene>
    <name evidence="7" type="ORF">QTG54_013255</name>
</gene>
<feature type="region of interest" description="Disordered" evidence="5">
    <location>
        <begin position="545"/>
        <end position="632"/>
    </location>
</feature>
<organism evidence="7 8">
    <name type="scientific">Skeletonema marinoi</name>
    <dbReference type="NCBI Taxonomy" id="267567"/>
    <lineage>
        <taxon>Eukaryota</taxon>
        <taxon>Sar</taxon>
        <taxon>Stramenopiles</taxon>
        <taxon>Ochrophyta</taxon>
        <taxon>Bacillariophyta</taxon>
        <taxon>Coscinodiscophyceae</taxon>
        <taxon>Thalassiosirophycidae</taxon>
        <taxon>Thalassiosirales</taxon>
        <taxon>Skeletonemataceae</taxon>
        <taxon>Skeletonema</taxon>
        <taxon>Skeletonema marinoi-dohrnii complex</taxon>
    </lineage>
</organism>
<dbReference type="GO" id="GO:0005737">
    <property type="term" value="C:cytoplasm"/>
    <property type="evidence" value="ECO:0007669"/>
    <property type="project" value="TreeGrafter"/>
</dbReference>
<evidence type="ECO:0000259" key="6">
    <source>
        <dbReference type="PROSITE" id="PS51645"/>
    </source>
</evidence>
<evidence type="ECO:0000256" key="5">
    <source>
        <dbReference type="SAM" id="MobiDB-lite"/>
    </source>
</evidence>
<dbReference type="InterPro" id="IPR014729">
    <property type="entry name" value="Rossmann-like_a/b/a_fold"/>
</dbReference>
<dbReference type="Gene3D" id="1.10.579.10">
    <property type="entry name" value="DNA Cyclobutane Dipyrimidine Photolyase, subunit A, domain 3"/>
    <property type="match status" value="1"/>
</dbReference>
<dbReference type="GO" id="GO:0005634">
    <property type="term" value="C:nucleus"/>
    <property type="evidence" value="ECO:0007669"/>
    <property type="project" value="TreeGrafter"/>
</dbReference>
<dbReference type="PANTHER" id="PTHR11455:SF18">
    <property type="entry name" value="SI:CH1073-390K14.1"/>
    <property type="match status" value="1"/>
</dbReference>
<dbReference type="EMBL" id="JATAAI010000030">
    <property type="protein sequence ID" value="KAK1736119.1"/>
    <property type="molecule type" value="Genomic_DNA"/>
</dbReference>
<dbReference type="GO" id="GO:0003677">
    <property type="term" value="F:DNA binding"/>
    <property type="evidence" value="ECO:0007669"/>
    <property type="project" value="TreeGrafter"/>
</dbReference>
<evidence type="ECO:0000256" key="1">
    <source>
        <dbReference type="ARBA" id="ARBA00005862"/>
    </source>
</evidence>
<reference evidence="7" key="1">
    <citation type="submission" date="2023-06" db="EMBL/GenBank/DDBJ databases">
        <title>Survivors Of The Sea: Transcriptome response of Skeletonema marinoi to long-term dormancy.</title>
        <authorList>
            <person name="Pinder M.I.M."/>
            <person name="Kourtchenko O."/>
            <person name="Robertson E.K."/>
            <person name="Larsson T."/>
            <person name="Maumus F."/>
            <person name="Osuna-Cruz C.M."/>
            <person name="Vancaester E."/>
            <person name="Stenow R."/>
            <person name="Vandepoele K."/>
            <person name="Ploug H."/>
            <person name="Bruchert V."/>
            <person name="Godhe A."/>
            <person name="Topel M."/>
        </authorList>
    </citation>
    <scope>NUCLEOTIDE SEQUENCE</scope>
    <source>
        <strain evidence="7">R05AC</strain>
    </source>
</reference>
<dbReference type="Pfam" id="PF03441">
    <property type="entry name" value="FAD_binding_7"/>
    <property type="match status" value="1"/>
</dbReference>
<dbReference type="InterPro" id="IPR005101">
    <property type="entry name" value="Cryptochr/Photolyase_FAD-bd"/>
</dbReference>
<comment type="caution">
    <text evidence="7">The sequence shown here is derived from an EMBL/GenBank/DDBJ whole genome shotgun (WGS) entry which is preliminary data.</text>
</comment>
<proteinExistence type="inferred from homology"/>
<dbReference type="GO" id="GO:0043153">
    <property type="term" value="P:entrainment of circadian clock by photoperiod"/>
    <property type="evidence" value="ECO:0007669"/>
    <property type="project" value="TreeGrafter"/>
</dbReference>
<evidence type="ECO:0000256" key="3">
    <source>
        <dbReference type="ARBA" id="ARBA00022827"/>
    </source>
</evidence>
<feature type="domain" description="Photolyase/cryptochrome alpha/beta" evidence="6">
    <location>
        <begin position="12"/>
        <end position="161"/>
    </location>
</feature>
<dbReference type="InterPro" id="IPR036134">
    <property type="entry name" value="Crypto/Photolyase_FAD-like_sf"/>
</dbReference>
<feature type="compositionally biased region" description="Basic and acidic residues" evidence="5">
    <location>
        <begin position="545"/>
        <end position="563"/>
    </location>
</feature>
<dbReference type="GO" id="GO:0032922">
    <property type="term" value="P:circadian regulation of gene expression"/>
    <property type="evidence" value="ECO:0007669"/>
    <property type="project" value="TreeGrafter"/>
</dbReference>
<dbReference type="Pfam" id="PF00875">
    <property type="entry name" value="DNA_photolyase"/>
    <property type="match status" value="1"/>
</dbReference>
<keyword evidence="3 4" id="KW-0274">FAD</keyword>
<comment type="similarity">
    <text evidence="1">Belongs to the DNA photolyase class-1 family.</text>
</comment>
<feature type="compositionally biased region" description="Polar residues" evidence="5">
    <location>
        <begin position="597"/>
        <end position="616"/>
    </location>
</feature>
<accession>A0AAD8XYA4</accession>
<evidence type="ECO:0000256" key="4">
    <source>
        <dbReference type="PIRSR" id="PIRSR602081-1"/>
    </source>
</evidence>
<keyword evidence="2 4" id="KW-0285">Flavoprotein</keyword>
<dbReference type="SUPFAM" id="SSF48173">
    <property type="entry name" value="Cryptochrome/photolyase FAD-binding domain"/>
    <property type="match status" value="1"/>
</dbReference>
<dbReference type="GO" id="GO:0003904">
    <property type="term" value="F:deoxyribodipyrimidine photo-lyase activity"/>
    <property type="evidence" value="ECO:0007669"/>
    <property type="project" value="TreeGrafter"/>
</dbReference>
<dbReference type="Proteomes" id="UP001224775">
    <property type="component" value="Unassembled WGS sequence"/>
</dbReference>
<dbReference type="SUPFAM" id="SSF52425">
    <property type="entry name" value="Cryptochrome/photolyase, N-terminal domain"/>
    <property type="match status" value="1"/>
</dbReference>